<sequence length="73" mass="8473">MDRNELHMINRMLEENEFDGTVACPDCRGMGFDDQYCCTTCWSQGGEGYRHTHDIVEALVKEIERLKQKCGEK</sequence>
<dbReference type="KEGG" id="vg:9861703"/>
<gene>
    <name evidence="1" type="ORF">phiAS5_ORF0296</name>
</gene>
<dbReference type="EMBL" id="HM452126">
    <property type="protein sequence ID" value="ADM80139.1"/>
    <property type="molecule type" value="Genomic_DNA"/>
</dbReference>
<evidence type="ECO:0000313" key="2">
    <source>
        <dbReference type="Proteomes" id="UP000002236"/>
    </source>
</evidence>
<reference evidence="1 2" key="1">
    <citation type="journal article" date="2012" name="Vet. Microbiol.">
        <title>Complete genome sequence and characterization of a broad-host range T4-like bacteriophage phiAS5 infecting Aeromonas salmonicida subsp. salmonicida.</title>
        <authorList>
            <person name="Kim J.H."/>
            <person name="Son J.S."/>
            <person name="Choi Y.J."/>
            <person name="Choresca C.H.Jr."/>
            <person name="Shin S.P."/>
            <person name="Han J.E."/>
            <person name="Jun J.W."/>
            <person name="Park S.C."/>
        </authorList>
    </citation>
    <scope>NUCLEOTIDE SEQUENCE [LARGE SCALE GENOMIC DNA]</scope>
</reference>
<organism evidence="1 2">
    <name type="scientific">Aeromonas phage phiAS5</name>
    <dbReference type="NCBI Taxonomy" id="879630"/>
    <lineage>
        <taxon>Viruses</taxon>
        <taxon>Duplodnaviria</taxon>
        <taxon>Heunggongvirae</taxon>
        <taxon>Uroviricota</taxon>
        <taxon>Caudoviricetes</taxon>
        <taxon>Pantevenvirales</taxon>
        <taxon>Straboviridae</taxon>
        <taxon>Chrysonvirus</taxon>
        <taxon>Chrysonvirus as5</taxon>
    </lineage>
</organism>
<dbReference type="GeneID" id="9861703"/>
<proteinExistence type="predicted"/>
<protein>
    <submittedName>
        <fullName evidence="1">Uncharacterized protein</fullName>
    </submittedName>
</protein>
<dbReference type="OrthoDB" id="38850at10239"/>
<dbReference type="RefSeq" id="YP_003969585.1">
    <property type="nucleotide sequence ID" value="NC_014636.1"/>
</dbReference>
<name>E1A250_9CAUD</name>
<dbReference type="Proteomes" id="UP000002236">
    <property type="component" value="Segment"/>
</dbReference>
<keyword evidence="2" id="KW-1185">Reference proteome</keyword>
<evidence type="ECO:0000313" key="1">
    <source>
        <dbReference type="EMBL" id="ADM80139.1"/>
    </source>
</evidence>
<accession>E1A250</accession>